<dbReference type="Proteomes" id="UP000658720">
    <property type="component" value="Unassembled WGS sequence"/>
</dbReference>
<dbReference type="SUPFAM" id="SSF75304">
    <property type="entry name" value="Amidase signature (AS) enzymes"/>
    <property type="match status" value="1"/>
</dbReference>
<protein>
    <submittedName>
        <fullName evidence="3">Amidase</fullName>
    </submittedName>
</protein>
<dbReference type="InterPro" id="IPR023631">
    <property type="entry name" value="Amidase_dom"/>
</dbReference>
<evidence type="ECO:0000259" key="2">
    <source>
        <dbReference type="Pfam" id="PF01425"/>
    </source>
</evidence>
<dbReference type="PANTHER" id="PTHR11895:SF7">
    <property type="entry name" value="GLUTAMYL-TRNA(GLN) AMIDOTRANSFERASE SUBUNIT A, MITOCHONDRIAL"/>
    <property type="match status" value="1"/>
</dbReference>
<sequence length="504" mass="53307">MSGCRLGKELTLSNYVKVLQPLPVYFFNHQLFAPLNMTNFSLLTALDLAQLVRTRQVSPLEITQYYLDRLGKYDQTVGSFAHVAHGLAIADAKEKTEYLAGIDNSEPLPPFFGVPIAVKDLNCVAGMPVSYGVAALKENLATYDDGVVAKMKAAGFTIVGKTVTSQLGSFPYTEPPGFLPARNPWHLDHNAGGSSGGSAAAVAAGLVPIAQGSDGGGSVRTPAACCGLVGFKPSRGRVSQAPVGDYQSGIACHGPLSRTVLEAAALLDVMEGYTTGDPYWLPSPDRPFGETTGEAPGKLRLAYAFSLPPFASTAVIQGAVAKAIGAAGDLGHQLEETCFDVTRLIEPFAQIWKAGVGASGIPLPLLETVNQWLGETSGTAGDYLRGVRDMQVISRHIVGFMEKYDALILPVFNHQPPKVGEWAHLSPPDVVQKIIEWIAPCPPANAAGLPAIAIPVGFDDQGLPLSVQIIGRPAADATVLALAYQLEQQLQFNGTKQLPPQFPG</sequence>
<dbReference type="PROSITE" id="PS00571">
    <property type="entry name" value="AMIDASES"/>
    <property type="match status" value="1"/>
</dbReference>
<organism evidence="3 4">
    <name type="scientific">Synechocystis salina LEGE 00031</name>
    <dbReference type="NCBI Taxonomy" id="1828736"/>
    <lineage>
        <taxon>Bacteria</taxon>
        <taxon>Bacillati</taxon>
        <taxon>Cyanobacteriota</taxon>
        <taxon>Cyanophyceae</taxon>
        <taxon>Synechococcales</taxon>
        <taxon>Merismopediaceae</taxon>
        <taxon>Synechocystis</taxon>
    </lineage>
</organism>
<dbReference type="Pfam" id="PF01425">
    <property type="entry name" value="Amidase"/>
    <property type="match status" value="1"/>
</dbReference>
<evidence type="ECO:0000313" key="3">
    <source>
        <dbReference type="EMBL" id="MBE9254151.1"/>
    </source>
</evidence>
<dbReference type="InterPro" id="IPR020556">
    <property type="entry name" value="Amidase_CS"/>
</dbReference>
<comment type="similarity">
    <text evidence="1">Belongs to the amidase family.</text>
</comment>
<dbReference type="InterPro" id="IPR036928">
    <property type="entry name" value="AS_sf"/>
</dbReference>
<gene>
    <name evidence="3" type="ORF">IQ217_09925</name>
</gene>
<dbReference type="PANTHER" id="PTHR11895">
    <property type="entry name" value="TRANSAMIDASE"/>
    <property type="match status" value="1"/>
</dbReference>
<name>A0ABR9VV87_9SYNC</name>
<feature type="domain" description="Amidase" evidence="2">
    <location>
        <begin position="61"/>
        <end position="480"/>
    </location>
</feature>
<dbReference type="InterPro" id="IPR000120">
    <property type="entry name" value="Amidase"/>
</dbReference>
<dbReference type="EMBL" id="JADEVV010000024">
    <property type="protein sequence ID" value="MBE9254151.1"/>
    <property type="molecule type" value="Genomic_DNA"/>
</dbReference>
<proteinExistence type="inferred from homology"/>
<evidence type="ECO:0000256" key="1">
    <source>
        <dbReference type="ARBA" id="ARBA00009199"/>
    </source>
</evidence>
<dbReference type="Gene3D" id="3.90.1300.10">
    <property type="entry name" value="Amidase signature (AS) domain"/>
    <property type="match status" value="1"/>
</dbReference>
<keyword evidence="4" id="KW-1185">Reference proteome</keyword>
<comment type="caution">
    <text evidence="3">The sequence shown here is derived from an EMBL/GenBank/DDBJ whole genome shotgun (WGS) entry which is preliminary data.</text>
</comment>
<evidence type="ECO:0000313" key="4">
    <source>
        <dbReference type="Proteomes" id="UP000658720"/>
    </source>
</evidence>
<reference evidence="3 4" key="1">
    <citation type="submission" date="2020-10" db="EMBL/GenBank/DDBJ databases">
        <authorList>
            <person name="Castelo-Branco R."/>
            <person name="Eusebio N."/>
            <person name="Adriana R."/>
            <person name="Vieira A."/>
            <person name="Brugerolle De Fraissinette N."/>
            <person name="Rezende De Castro R."/>
            <person name="Schneider M.P."/>
            <person name="Vasconcelos V."/>
            <person name="Leao P.N."/>
        </authorList>
    </citation>
    <scope>NUCLEOTIDE SEQUENCE [LARGE SCALE GENOMIC DNA]</scope>
    <source>
        <strain evidence="3 4">LEGE 00031</strain>
    </source>
</reference>
<accession>A0ABR9VV87</accession>